<evidence type="ECO:0000256" key="1">
    <source>
        <dbReference type="PROSITE-ProRule" id="PRU00409"/>
    </source>
</evidence>
<evidence type="ECO:0000259" key="2">
    <source>
        <dbReference type="PROSITE" id="PS50975"/>
    </source>
</evidence>
<organism evidence="3 4">
    <name type="scientific">Acrobeloides nanus</name>
    <dbReference type="NCBI Taxonomy" id="290746"/>
    <lineage>
        <taxon>Eukaryota</taxon>
        <taxon>Metazoa</taxon>
        <taxon>Ecdysozoa</taxon>
        <taxon>Nematoda</taxon>
        <taxon>Chromadorea</taxon>
        <taxon>Rhabditida</taxon>
        <taxon>Tylenchina</taxon>
        <taxon>Cephalobomorpha</taxon>
        <taxon>Cephaloboidea</taxon>
        <taxon>Cephalobidae</taxon>
        <taxon>Acrobeloides</taxon>
    </lineage>
</organism>
<name>A0A914D7U0_9BILA</name>
<evidence type="ECO:0000313" key="3">
    <source>
        <dbReference type="Proteomes" id="UP000887540"/>
    </source>
</evidence>
<proteinExistence type="predicted"/>
<keyword evidence="1" id="KW-0547">Nucleotide-binding</keyword>
<dbReference type="SUPFAM" id="SSF56059">
    <property type="entry name" value="Glutathione synthetase ATP-binding domain-like"/>
    <property type="match status" value="1"/>
</dbReference>
<protein>
    <submittedName>
        <fullName evidence="4">ATP-grasp domain-containing protein</fullName>
    </submittedName>
</protein>
<evidence type="ECO:0000313" key="4">
    <source>
        <dbReference type="WBParaSite" id="ACRNAN_scaffold1949.g15198.t1"/>
    </source>
</evidence>
<sequence>MAPQFEIKNEVLSSDEKVFPLTQTQKQSLKQIGDSKRVVVIFIKWKYHVLTNLENLQKPEDAALIGFFAEQTRAKLPECVVKHFDEIFWFKADYSCFESLFTDLKLLNIPELDSFLSQAIHLIPRAKLRLIESEEWVNTTLFHFRKKYQIPGPSYDDLEPLRNKALEKMVGEAEGVPSAKFALLDFKNMFNINTEVDRIKHLIGTFPMFRKPVHRAGCGGCARINDEKELLEWIRETLDEEYDGLYLIEECVFGMEFSAAVCLLADGTWRPMYISYNGEKTVVDALKSGDPLPFHGERFEDSLEMFPNMDKFVDQVIKAYKPPFPHLLCVQGFQLERNTDKYYLTEITYGMVGQHDTMLSYMYSGVSQETALLSCHLNPKYQAEPDPNRPKIFERHIWYPYSEGLLCSHLGIVENSPISSELTFNWLIEPGTKLCKPTSFAHFLVHIRLRNENKKRVLEDLEWLGKNWRPDVVPIEEMVEKNVGSLSMCFQETNFGDFEEAEDPELNIFNASQRSLVRVST</sequence>
<keyword evidence="1" id="KW-0067">ATP-binding</keyword>
<dbReference type="InterPro" id="IPR011761">
    <property type="entry name" value="ATP-grasp"/>
</dbReference>
<dbReference type="GO" id="GO:0046872">
    <property type="term" value="F:metal ion binding"/>
    <property type="evidence" value="ECO:0007669"/>
    <property type="project" value="InterPro"/>
</dbReference>
<accession>A0A914D7U0</accession>
<feature type="domain" description="ATP-grasp" evidence="2">
    <location>
        <begin position="168"/>
        <end position="377"/>
    </location>
</feature>
<dbReference type="PROSITE" id="PS50975">
    <property type="entry name" value="ATP_GRASP"/>
    <property type="match status" value="1"/>
</dbReference>
<dbReference type="GO" id="GO:0005524">
    <property type="term" value="F:ATP binding"/>
    <property type="evidence" value="ECO:0007669"/>
    <property type="project" value="UniProtKB-UniRule"/>
</dbReference>
<reference evidence="4" key="1">
    <citation type="submission" date="2022-11" db="UniProtKB">
        <authorList>
            <consortium name="WormBaseParasite"/>
        </authorList>
    </citation>
    <scope>IDENTIFICATION</scope>
</reference>
<dbReference type="WBParaSite" id="ACRNAN_scaffold1949.g15198.t1">
    <property type="protein sequence ID" value="ACRNAN_scaffold1949.g15198.t1"/>
    <property type="gene ID" value="ACRNAN_scaffold1949.g15198"/>
</dbReference>
<dbReference type="Proteomes" id="UP000887540">
    <property type="component" value="Unplaced"/>
</dbReference>
<dbReference type="Gene3D" id="3.30.470.20">
    <property type="entry name" value="ATP-grasp fold, B domain"/>
    <property type="match status" value="2"/>
</dbReference>
<dbReference type="AlphaFoldDB" id="A0A914D7U0"/>
<keyword evidence="3" id="KW-1185">Reference proteome</keyword>